<name>A0A9Q9P9Q7_9MICO</name>
<reference evidence="2" key="1">
    <citation type="submission" date="2022-09" db="EMBL/GenBank/DDBJ databases">
        <title>Taxonomy of Curtobacterium flaccumfaciens.</title>
        <authorList>
            <person name="Osdaghi E."/>
            <person name="Taghavi S.M."/>
            <person name="Hamidizade M."/>
            <person name="Abachi H."/>
            <person name="Fazliarab A."/>
            <person name="Baeyen S."/>
            <person name="Portier P."/>
            <person name="Van Vaerenbergh J."/>
            <person name="Jacques M.-A."/>
        </authorList>
    </citation>
    <scope>NUCLEOTIDE SEQUENCE</scope>
    <source>
        <strain evidence="2">AGQB46</strain>
    </source>
</reference>
<dbReference type="KEGG" id="cpoi:OE229_04375"/>
<accession>A0A9Q9P9Q7</accession>
<dbReference type="AlphaFoldDB" id="A0A9Q9P9Q7"/>
<keyword evidence="1" id="KW-1133">Transmembrane helix</keyword>
<dbReference type="EMBL" id="CP106879">
    <property type="protein sequence ID" value="UYC81704.1"/>
    <property type="molecule type" value="Genomic_DNA"/>
</dbReference>
<dbReference type="Proteomes" id="UP001062223">
    <property type="component" value="Chromosome"/>
</dbReference>
<protein>
    <recommendedName>
        <fullName evidence="4">SHOCT domain-containing protein</fullName>
    </recommendedName>
</protein>
<keyword evidence="1" id="KW-0472">Membrane</keyword>
<evidence type="ECO:0008006" key="4">
    <source>
        <dbReference type="Google" id="ProtNLM"/>
    </source>
</evidence>
<evidence type="ECO:0000256" key="1">
    <source>
        <dbReference type="SAM" id="Phobius"/>
    </source>
</evidence>
<sequence>MMIASEEVRNPLIPPVYDLVWTLLMVLIVIAVIVAVCIAVVRSRRPHGARRSSPEQRLLELDELHARGVITDDERRAARAEALRG</sequence>
<evidence type="ECO:0000313" key="2">
    <source>
        <dbReference type="EMBL" id="UYC81704.1"/>
    </source>
</evidence>
<dbReference type="RefSeq" id="WP_209132840.1">
    <property type="nucleotide sequence ID" value="NZ_CP106879.1"/>
</dbReference>
<organism evidence="2 3">
    <name type="scientific">Curtobacterium poinsettiae</name>
    <dbReference type="NCBI Taxonomy" id="159612"/>
    <lineage>
        <taxon>Bacteria</taxon>
        <taxon>Bacillati</taxon>
        <taxon>Actinomycetota</taxon>
        <taxon>Actinomycetes</taxon>
        <taxon>Micrococcales</taxon>
        <taxon>Microbacteriaceae</taxon>
        <taxon>Curtobacterium</taxon>
    </lineage>
</organism>
<evidence type="ECO:0000313" key="3">
    <source>
        <dbReference type="Proteomes" id="UP001062223"/>
    </source>
</evidence>
<keyword evidence="1" id="KW-0812">Transmembrane</keyword>
<feature type="transmembrane region" description="Helical" evidence="1">
    <location>
        <begin position="20"/>
        <end position="41"/>
    </location>
</feature>
<gene>
    <name evidence="2" type="ORF">OE229_04375</name>
</gene>
<proteinExistence type="predicted"/>